<dbReference type="Pfam" id="PF13867">
    <property type="entry name" value="SAP30_Sin3_bdg"/>
    <property type="match status" value="1"/>
</dbReference>
<evidence type="ECO:0000256" key="1">
    <source>
        <dbReference type="ARBA" id="ARBA00004123"/>
    </source>
</evidence>
<accession>A0A061AKU4</accession>
<comment type="similarity">
    <text evidence="2">Belongs to the SAP30 family.</text>
</comment>
<keyword evidence="5" id="KW-0804">Transcription</keyword>
<evidence type="ECO:0000256" key="4">
    <source>
        <dbReference type="ARBA" id="ARBA00023015"/>
    </source>
</evidence>
<organism evidence="9">
    <name type="scientific">Cyberlindnera fabianii</name>
    <name type="common">Yeast</name>
    <name type="synonym">Hansenula fabianii</name>
    <dbReference type="NCBI Taxonomy" id="36022"/>
    <lineage>
        <taxon>Eukaryota</taxon>
        <taxon>Fungi</taxon>
        <taxon>Dikarya</taxon>
        <taxon>Ascomycota</taxon>
        <taxon>Saccharomycotina</taxon>
        <taxon>Saccharomycetes</taxon>
        <taxon>Phaffomycetales</taxon>
        <taxon>Phaffomycetaceae</taxon>
        <taxon>Cyberlindnera</taxon>
    </lineage>
</organism>
<keyword evidence="3" id="KW-0678">Repressor</keyword>
<dbReference type="Gene3D" id="6.10.160.20">
    <property type="match status" value="1"/>
</dbReference>
<keyword evidence="6" id="KW-0539">Nucleus</keyword>
<gene>
    <name evidence="10" type="ORF">BON22_1638</name>
    <name evidence="9" type="ORF">CYFA0S_01e16710g</name>
</gene>
<feature type="region of interest" description="Disordered" evidence="7">
    <location>
        <begin position="1"/>
        <end position="36"/>
    </location>
</feature>
<dbReference type="EMBL" id="LK052886">
    <property type="protein sequence ID" value="CDR37766.1"/>
    <property type="molecule type" value="Genomic_DNA"/>
</dbReference>
<dbReference type="AlphaFoldDB" id="A0A061AKU4"/>
<reference evidence="9" key="1">
    <citation type="journal article" date="2014" name="Genome Announc.">
        <title>Genome sequence of the yeast Cyberlindnera fabianii (Hansenula fabianii).</title>
        <authorList>
            <person name="Freel K.C."/>
            <person name="Sarilar V."/>
            <person name="Neuveglise C."/>
            <person name="Devillers H."/>
            <person name="Friedrich A."/>
            <person name="Schacherer J."/>
        </authorList>
    </citation>
    <scope>NUCLEOTIDE SEQUENCE</scope>
    <source>
        <strain evidence="9">YJS4271</strain>
    </source>
</reference>
<dbReference type="PANTHER" id="PTHR13286:SF22">
    <property type="entry name" value="PHD-TYPE DOMAIN-CONTAINING PROTEIN"/>
    <property type="match status" value="1"/>
</dbReference>
<dbReference type="OMA" id="THITNNH"/>
<dbReference type="InterPro" id="IPR025718">
    <property type="entry name" value="SAP30_Sin3-bd"/>
</dbReference>
<evidence type="ECO:0000313" key="10">
    <source>
        <dbReference type="EMBL" id="ONH68932.1"/>
    </source>
</evidence>
<evidence type="ECO:0000256" key="3">
    <source>
        <dbReference type="ARBA" id="ARBA00022491"/>
    </source>
</evidence>
<dbReference type="GO" id="GO:0005634">
    <property type="term" value="C:nucleus"/>
    <property type="evidence" value="ECO:0007669"/>
    <property type="project" value="UniProtKB-SubCell"/>
</dbReference>
<evidence type="ECO:0000313" key="11">
    <source>
        <dbReference type="Proteomes" id="UP000189513"/>
    </source>
</evidence>
<feature type="compositionally biased region" description="Polar residues" evidence="7">
    <location>
        <begin position="11"/>
        <end position="20"/>
    </location>
</feature>
<evidence type="ECO:0000256" key="7">
    <source>
        <dbReference type="SAM" id="MobiDB-lite"/>
    </source>
</evidence>
<dbReference type="VEuPathDB" id="FungiDB:BON22_1638"/>
<dbReference type="STRING" id="36022.A0A061AKU4"/>
<feature type="domain" description="Histone deacetylase complex subunit SAP30 Sin3 binding" evidence="8">
    <location>
        <begin position="97"/>
        <end position="139"/>
    </location>
</feature>
<evidence type="ECO:0000256" key="5">
    <source>
        <dbReference type="ARBA" id="ARBA00023163"/>
    </source>
</evidence>
<sequence length="152" mass="16773">MPPRAARDPSASETEANANPNSRASTKARNAAAQAAQAELLARHIHSNGPLDKPIVDPMDFSSLPDDTLRKYSHMYKLPNDSALTMAGYLLESETGKKTHAFKNKTRVSKPELASAVKKHLLAQPIKESEVITNFLYKVNNQDKAFKLNFRG</sequence>
<evidence type="ECO:0000259" key="8">
    <source>
        <dbReference type="Pfam" id="PF13867"/>
    </source>
</evidence>
<feature type="compositionally biased region" description="Low complexity" evidence="7">
    <location>
        <begin position="21"/>
        <end position="36"/>
    </location>
</feature>
<keyword evidence="11" id="KW-1185">Reference proteome</keyword>
<dbReference type="EMBL" id="MPUK01000002">
    <property type="protein sequence ID" value="ONH68932.1"/>
    <property type="molecule type" value="Genomic_DNA"/>
</dbReference>
<dbReference type="OrthoDB" id="510958at2759"/>
<proteinExistence type="inferred from homology"/>
<protein>
    <submittedName>
        <fullName evidence="9">CYFA0S01e16710g1_1</fullName>
    </submittedName>
    <submittedName>
        <fullName evidence="10">Transcriptional regulatory protein SAP30</fullName>
    </submittedName>
</protein>
<dbReference type="PANTHER" id="PTHR13286">
    <property type="entry name" value="SAP30"/>
    <property type="match status" value="1"/>
</dbReference>
<comment type="subcellular location">
    <subcellularLocation>
        <location evidence="1">Nucleus</location>
    </subcellularLocation>
</comment>
<dbReference type="InterPro" id="IPR038291">
    <property type="entry name" value="SAP30_C_sf"/>
</dbReference>
<evidence type="ECO:0000256" key="6">
    <source>
        <dbReference type="ARBA" id="ARBA00023242"/>
    </source>
</evidence>
<evidence type="ECO:0000256" key="2">
    <source>
        <dbReference type="ARBA" id="ARBA00006283"/>
    </source>
</evidence>
<name>A0A061AKU4_CYBFA</name>
<dbReference type="Proteomes" id="UP000189513">
    <property type="component" value="Unassembled WGS sequence"/>
</dbReference>
<reference evidence="10" key="3">
    <citation type="submission" date="2017-01" db="EMBL/GenBank/DDBJ databases">
        <authorList>
            <person name="Mah S.A."/>
            <person name="Swanson W.J."/>
            <person name="Moy G.W."/>
            <person name="Vacquier V.D."/>
        </authorList>
    </citation>
    <scope>NUCLEOTIDE SEQUENCE [LARGE SCALE GENOMIC DNA]</scope>
    <source>
        <strain evidence="10">65</strain>
    </source>
</reference>
<keyword evidence="4" id="KW-0805">Transcription regulation</keyword>
<evidence type="ECO:0000313" key="9">
    <source>
        <dbReference type="EMBL" id="CDR37766.1"/>
    </source>
</evidence>
<dbReference type="InterPro" id="IPR024145">
    <property type="entry name" value="His_deAcase_SAP30/SAP30L"/>
</dbReference>
<reference evidence="11" key="2">
    <citation type="journal article" date="2017" name="Genome Announc.">
        <title>Genome sequences of Cyberlindnera fabianii 65, Pichia kudriavzevii 129, and Saccharomyces cerevisiae 131 isolated from fermented masau fruits in Zimbabwe.</title>
        <authorList>
            <person name="van Rijswijck I.M.H."/>
            <person name="Derks M.F.L."/>
            <person name="Abee T."/>
            <person name="de Ridder D."/>
            <person name="Smid E.J."/>
        </authorList>
    </citation>
    <scope>NUCLEOTIDE SEQUENCE [LARGE SCALE GENOMIC DNA]</scope>
    <source>
        <strain evidence="11">65</strain>
    </source>
</reference>